<sequence>MLRKSRIVTAQEIENFINNQGKPQEQAKKLNIIDRILYLIFSNHLNKNKYERAKRKMEKLVKFF</sequence>
<gene>
    <name evidence="3" type="ORF">CLCOS_17780</name>
    <name evidence="1" type="ORF">WX73_02836</name>
    <name evidence="2" type="ORF">WX73_02854</name>
</gene>
<dbReference type="EMBL" id="LITQ01000044">
    <property type="protein sequence ID" value="OAA86360.1"/>
    <property type="molecule type" value="Genomic_DNA"/>
</dbReference>
<reference evidence="3 5" key="2">
    <citation type="journal article" date="2016" name="Front. Microbiol.">
        <title>Industrial Acetogenic Biocatalysts: A Comparative Metabolic and Genomic Analysis.</title>
        <authorList>
            <person name="Bengelsdorf F."/>
            <person name="Poehlein A."/>
            <person name="Sonja S."/>
            <person name="Erz C."/>
            <person name="Hummel T."/>
            <person name="Hoffmeister S."/>
            <person name="Daniel R."/>
            <person name="Durre P."/>
        </authorList>
    </citation>
    <scope>NUCLEOTIDE SEQUENCE [LARGE SCALE GENOMIC DNA]</scope>
    <source>
        <strain evidence="3 5">PTA-10522</strain>
    </source>
</reference>
<dbReference type="Proteomes" id="UP000077384">
    <property type="component" value="Unassembled WGS sequence"/>
</dbReference>
<dbReference type="PATRIC" id="fig|1705578.3.peg.3119"/>
<proteinExistence type="predicted"/>
<dbReference type="AlphaFoldDB" id="A0A162KSK9"/>
<dbReference type="RefSeq" id="WP_063602449.1">
    <property type="nucleotide sequence ID" value="NZ_LITQ01000044.1"/>
</dbReference>
<accession>A0A162KSK9</accession>
<reference evidence="1 4" key="1">
    <citation type="journal article" date="2015" name="Biotechnol. Bioeng.">
        <title>Genome sequence and phenotypic characterization of Caulobacter segnis.</title>
        <authorList>
            <person name="Patel S."/>
            <person name="Fletcher B."/>
            <person name="Scott D.C."/>
            <person name="Ely B."/>
        </authorList>
    </citation>
    <scope>NUCLEOTIDE SEQUENCE [LARGE SCALE GENOMIC DNA]</scope>
    <source>
        <strain evidence="1 4">PS02</strain>
    </source>
</reference>
<name>A0A162KSK9_9CLOT</name>
<comment type="caution">
    <text evidence="1">The sequence shown here is derived from an EMBL/GenBank/DDBJ whole genome shotgun (WGS) entry which is preliminary data.</text>
</comment>
<dbReference type="EMBL" id="LROR01000039">
    <property type="protein sequence ID" value="OBR95073.1"/>
    <property type="molecule type" value="Genomic_DNA"/>
</dbReference>
<evidence type="ECO:0000313" key="2">
    <source>
        <dbReference type="EMBL" id="OAA86360.1"/>
    </source>
</evidence>
<evidence type="ECO:0000313" key="1">
    <source>
        <dbReference type="EMBL" id="OAA86342.1"/>
    </source>
</evidence>
<keyword evidence="5" id="KW-1185">Reference proteome</keyword>
<dbReference type="Proteomes" id="UP000093694">
    <property type="component" value="Unassembled WGS sequence"/>
</dbReference>
<evidence type="ECO:0000313" key="4">
    <source>
        <dbReference type="Proteomes" id="UP000077384"/>
    </source>
</evidence>
<dbReference type="EMBL" id="LITQ01000044">
    <property type="protein sequence ID" value="OAA86342.1"/>
    <property type="molecule type" value="Genomic_DNA"/>
</dbReference>
<organism evidence="1 4">
    <name type="scientific">Clostridium coskatii</name>
    <dbReference type="NCBI Taxonomy" id="1705578"/>
    <lineage>
        <taxon>Bacteria</taxon>
        <taxon>Bacillati</taxon>
        <taxon>Bacillota</taxon>
        <taxon>Clostridia</taxon>
        <taxon>Eubacteriales</taxon>
        <taxon>Clostridiaceae</taxon>
        <taxon>Clostridium</taxon>
    </lineage>
</organism>
<evidence type="ECO:0000313" key="3">
    <source>
        <dbReference type="EMBL" id="OBR95073.1"/>
    </source>
</evidence>
<protein>
    <submittedName>
        <fullName evidence="1">Uncharacterized protein</fullName>
    </submittedName>
</protein>
<evidence type="ECO:0000313" key="5">
    <source>
        <dbReference type="Proteomes" id="UP000093694"/>
    </source>
</evidence>